<dbReference type="Proteomes" id="UP000000663">
    <property type="component" value="Chromosome"/>
</dbReference>
<feature type="transmembrane region" description="Helical" evidence="1">
    <location>
        <begin position="6"/>
        <end position="38"/>
    </location>
</feature>
<evidence type="ECO:0000256" key="1">
    <source>
        <dbReference type="SAM" id="Phobius"/>
    </source>
</evidence>
<protein>
    <submittedName>
        <fullName evidence="2">Uncharacterized protein</fullName>
    </submittedName>
</protein>
<keyword evidence="1" id="KW-1133">Transmembrane helix</keyword>
<dbReference type="AlphaFoldDB" id="Q0W5M4"/>
<sequence>MASEWLVYLVIIVLLMIDFILIAGMVILGALVAGYFLVNAVKDFLQEIVNQLIRDILAILQGYIGDRPGKAAGYTSFGLYVVKKIYGLVYWVYNLAQKAITAAIILGAGALGAAGVMTFAMINALLVYIVYVYLL</sequence>
<dbReference type="EMBL" id="AM114193">
    <property type="protein sequence ID" value="CAJ36319.1"/>
    <property type="molecule type" value="Genomic_DNA"/>
</dbReference>
<name>Q0W5M4_METAR</name>
<evidence type="ECO:0000313" key="3">
    <source>
        <dbReference type="Proteomes" id="UP000000663"/>
    </source>
</evidence>
<gene>
    <name evidence="2" type="ORF">RCIX983</name>
</gene>
<reference evidence="2 3" key="1">
    <citation type="journal article" date="2006" name="Science">
        <title>Genome of rice cluster I archaea -- the key methane producers in the rice rhizosphere.</title>
        <authorList>
            <person name="Erkel C."/>
            <person name="Kube M."/>
            <person name="Reinhardt R."/>
            <person name="Liesack W."/>
        </authorList>
    </citation>
    <scope>NUCLEOTIDE SEQUENCE [LARGE SCALE GENOMIC DNA]</scope>
    <source>
        <strain evidence="3">DSM 22066 / NBRC 105507 / MRE50</strain>
    </source>
</reference>
<keyword evidence="1" id="KW-0812">Transmembrane</keyword>
<keyword evidence="1" id="KW-0472">Membrane</keyword>
<dbReference type="KEGG" id="rci:RCIX983"/>
<keyword evidence="3" id="KW-1185">Reference proteome</keyword>
<dbReference type="GeneID" id="5145439"/>
<feature type="transmembrane region" description="Helical" evidence="1">
    <location>
        <begin position="71"/>
        <end position="93"/>
    </location>
</feature>
<organism evidence="2 3">
    <name type="scientific">Methanocella arvoryzae (strain DSM 22066 / NBRC 105507 / MRE50)</name>
    <dbReference type="NCBI Taxonomy" id="351160"/>
    <lineage>
        <taxon>Archaea</taxon>
        <taxon>Methanobacteriati</taxon>
        <taxon>Methanobacteriota</taxon>
        <taxon>Stenosarchaea group</taxon>
        <taxon>Methanomicrobia</taxon>
        <taxon>Methanocellales</taxon>
        <taxon>Methanocellaceae</taxon>
        <taxon>Methanocella</taxon>
    </lineage>
</organism>
<evidence type="ECO:0000313" key="2">
    <source>
        <dbReference type="EMBL" id="CAJ36319.1"/>
    </source>
</evidence>
<proteinExistence type="predicted"/>
<dbReference type="STRING" id="351160.RCIX983"/>
<feature type="transmembrane region" description="Helical" evidence="1">
    <location>
        <begin position="99"/>
        <end position="132"/>
    </location>
</feature>
<dbReference type="RefSeq" id="WP_012036201.1">
    <property type="nucleotide sequence ID" value="NC_009464.1"/>
</dbReference>
<accession>Q0W5M4</accession>